<evidence type="ECO:0000313" key="2">
    <source>
        <dbReference type="EMBL" id="MDQ1185381.1"/>
    </source>
</evidence>
<keyword evidence="3" id="KW-1185">Reference proteome</keyword>
<accession>A0ABU0UK98</accession>
<proteinExistence type="predicted"/>
<dbReference type="EMBL" id="JAUTBL010000002">
    <property type="protein sequence ID" value="MDQ1185381.1"/>
    <property type="molecule type" value="Genomic_DNA"/>
</dbReference>
<protein>
    <submittedName>
        <fullName evidence="2">Uncharacterized protein</fullName>
    </submittedName>
</protein>
<organism evidence="2 3">
    <name type="scientific">Agrobacterium larrymoorei</name>
    <dbReference type="NCBI Taxonomy" id="160699"/>
    <lineage>
        <taxon>Bacteria</taxon>
        <taxon>Pseudomonadati</taxon>
        <taxon>Pseudomonadota</taxon>
        <taxon>Alphaproteobacteria</taxon>
        <taxon>Hyphomicrobiales</taxon>
        <taxon>Rhizobiaceae</taxon>
        <taxon>Rhizobium/Agrobacterium group</taxon>
        <taxon>Agrobacterium</taxon>
    </lineage>
</organism>
<reference evidence="2 3" key="1">
    <citation type="submission" date="2023-07" db="EMBL/GenBank/DDBJ databases">
        <title>Functional and genomic diversity of the sorghum phyllosphere microbiome.</title>
        <authorList>
            <person name="Shade A."/>
        </authorList>
    </citation>
    <scope>NUCLEOTIDE SEQUENCE [LARGE SCALE GENOMIC DNA]</scope>
    <source>
        <strain evidence="2 3">SORGH_AS_1126</strain>
    </source>
</reference>
<dbReference type="Proteomes" id="UP001224781">
    <property type="component" value="Unassembled WGS sequence"/>
</dbReference>
<evidence type="ECO:0000313" key="3">
    <source>
        <dbReference type="Proteomes" id="UP001224781"/>
    </source>
</evidence>
<sequence>MTNALSINPALADAVAYFSGLPRFTLSAVQAAFDKAHADTFRPRSIYSALCKDFNAVGQDLPPFPIFEEWYSGVRKGNVERPASPLPTPKRKEQPSALPGTKAAPDMVAELPAPATDAADVTIEIFATRLFDDVFAPLEREARAKAAEIVAARLRQIADRYVAAAA</sequence>
<evidence type="ECO:0000256" key="1">
    <source>
        <dbReference type="SAM" id="MobiDB-lite"/>
    </source>
</evidence>
<feature type="region of interest" description="Disordered" evidence="1">
    <location>
        <begin position="80"/>
        <end position="102"/>
    </location>
</feature>
<gene>
    <name evidence="2" type="ORF">QE408_002524</name>
</gene>
<dbReference type="RefSeq" id="WP_306931577.1">
    <property type="nucleotide sequence ID" value="NZ_JAUTBL010000002.1"/>
</dbReference>
<comment type="caution">
    <text evidence="2">The sequence shown here is derived from an EMBL/GenBank/DDBJ whole genome shotgun (WGS) entry which is preliminary data.</text>
</comment>
<name>A0ABU0UK98_9HYPH</name>